<comment type="caution">
    <text evidence="2">The sequence shown here is derived from an EMBL/GenBank/DDBJ whole genome shotgun (WGS) entry which is preliminary data.</text>
</comment>
<evidence type="ECO:0000313" key="3">
    <source>
        <dbReference type="Proteomes" id="UP000325008"/>
    </source>
</evidence>
<reference evidence="2" key="1">
    <citation type="submission" date="2018-03" db="EMBL/GenBank/DDBJ databases">
        <authorList>
            <person name="Guldener U."/>
        </authorList>
    </citation>
    <scope>NUCLEOTIDE SEQUENCE [LARGE SCALE GENOMIC DNA]</scope>
    <source>
        <strain evidence="2">ATCC34888</strain>
    </source>
</reference>
<dbReference type="Proteomes" id="UP000325008">
    <property type="component" value="Unassembled WGS sequence"/>
</dbReference>
<feature type="region of interest" description="Disordered" evidence="1">
    <location>
        <begin position="212"/>
        <end position="252"/>
    </location>
</feature>
<organism evidence="2 3">
    <name type="scientific">Pseudozyma antarctica</name>
    <name type="common">Yeast</name>
    <name type="synonym">Candida antarctica</name>
    <dbReference type="NCBI Taxonomy" id="84753"/>
    <lineage>
        <taxon>Eukaryota</taxon>
        <taxon>Fungi</taxon>
        <taxon>Dikarya</taxon>
        <taxon>Basidiomycota</taxon>
        <taxon>Ustilaginomycotina</taxon>
        <taxon>Ustilaginomycetes</taxon>
        <taxon>Ustilaginales</taxon>
        <taxon>Ustilaginaceae</taxon>
        <taxon>Moesziomyces</taxon>
    </lineage>
</organism>
<sequence>MAKGDGTAFRNVAAMLRRGWSNQTRVNLGAPWRPNKCPSVGPSMDGYDDGCGTAGGINNGRCVCIGEIFGRRDLGIHALRVANSPAALPNVSARSPRPVMLRTFVPRQGANRRTRQLWALPGLSRASRALHDQQGRRDSAWCSHECGPVSAISPGTLSYVVKPYSSPRVGQNDPCEMVSKPYKITGHLSSRVCSNHESRLLASRTHPGLIASNQVEPSSRGGLGGLCESHDAGSNVRARHPVPPEPTLSATTRKPEHYQAHISRHNAIEPPLL</sequence>
<proteinExistence type="predicted"/>
<dbReference type="EMBL" id="OOIQ01000010">
    <property type="protein sequence ID" value="SPO46576.1"/>
    <property type="molecule type" value="Genomic_DNA"/>
</dbReference>
<evidence type="ECO:0000256" key="1">
    <source>
        <dbReference type="SAM" id="MobiDB-lite"/>
    </source>
</evidence>
<gene>
    <name evidence="2" type="ORF">PSANT_04262</name>
</gene>
<accession>A0A5C3FQY3</accession>
<evidence type="ECO:0000313" key="2">
    <source>
        <dbReference type="EMBL" id="SPO46576.1"/>
    </source>
</evidence>
<keyword evidence="3" id="KW-1185">Reference proteome</keyword>
<protein>
    <submittedName>
        <fullName evidence="2">Uncharacterized protein</fullName>
    </submittedName>
</protein>
<name>A0A5C3FQY3_PSEA2</name>
<dbReference type="AlphaFoldDB" id="A0A5C3FQY3"/>